<protein>
    <submittedName>
        <fullName evidence="2">Uncharacterized protein</fullName>
    </submittedName>
</protein>
<keyword evidence="3" id="KW-1185">Reference proteome</keyword>
<evidence type="ECO:0000313" key="3">
    <source>
        <dbReference type="Proteomes" id="UP000729402"/>
    </source>
</evidence>
<feature type="compositionally biased region" description="Basic and acidic residues" evidence="1">
    <location>
        <begin position="30"/>
        <end position="54"/>
    </location>
</feature>
<dbReference type="AlphaFoldDB" id="A0A8J5WAL4"/>
<comment type="caution">
    <text evidence="2">The sequence shown here is derived from an EMBL/GenBank/DDBJ whole genome shotgun (WGS) entry which is preliminary data.</text>
</comment>
<dbReference type="Proteomes" id="UP000729402">
    <property type="component" value="Unassembled WGS sequence"/>
</dbReference>
<evidence type="ECO:0000313" key="2">
    <source>
        <dbReference type="EMBL" id="KAG8085700.1"/>
    </source>
</evidence>
<evidence type="ECO:0000256" key="1">
    <source>
        <dbReference type="SAM" id="MobiDB-lite"/>
    </source>
</evidence>
<organism evidence="2 3">
    <name type="scientific">Zizania palustris</name>
    <name type="common">Northern wild rice</name>
    <dbReference type="NCBI Taxonomy" id="103762"/>
    <lineage>
        <taxon>Eukaryota</taxon>
        <taxon>Viridiplantae</taxon>
        <taxon>Streptophyta</taxon>
        <taxon>Embryophyta</taxon>
        <taxon>Tracheophyta</taxon>
        <taxon>Spermatophyta</taxon>
        <taxon>Magnoliopsida</taxon>
        <taxon>Liliopsida</taxon>
        <taxon>Poales</taxon>
        <taxon>Poaceae</taxon>
        <taxon>BOP clade</taxon>
        <taxon>Oryzoideae</taxon>
        <taxon>Oryzeae</taxon>
        <taxon>Zizaniinae</taxon>
        <taxon>Zizania</taxon>
    </lineage>
</organism>
<feature type="region of interest" description="Disordered" evidence="1">
    <location>
        <begin position="24"/>
        <end position="189"/>
    </location>
</feature>
<accession>A0A8J5WAL4</accession>
<name>A0A8J5WAL4_ZIZPA</name>
<proteinExistence type="predicted"/>
<sequence>MARNPESGISSISNPFSEVMAIKSIPLSREATRDGDVEKTLPPRRERYGKGVRSERRRGQRPPGRRLKEASPRPTPQLDSGGRRAGFGGFFAAHRLHHPPQHPPPLPPSAADQTPQPVRYRGRPIGFFSSQPRPKASEKSRALFLVVARRGAPPPPPPTAISTPQSSDDRRLPRGKRGGDVLLPLHDPA</sequence>
<reference evidence="2" key="1">
    <citation type="journal article" date="2021" name="bioRxiv">
        <title>Whole Genome Assembly and Annotation of Northern Wild Rice, Zizania palustris L., Supports a Whole Genome Duplication in the Zizania Genus.</title>
        <authorList>
            <person name="Haas M."/>
            <person name="Kono T."/>
            <person name="Macchietto M."/>
            <person name="Millas R."/>
            <person name="McGilp L."/>
            <person name="Shao M."/>
            <person name="Duquette J."/>
            <person name="Hirsch C.N."/>
            <person name="Kimball J."/>
        </authorList>
    </citation>
    <scope>NUCLEOTIDE SEQUENCE</scope>
    <source>
        <tissue evidence="2">Fresh leaf tissue</tissue>
    </source>
</reference>
<reference evidence="2" key="2">
    <citation type="submission" date="2021-02" db="EMBL/GenBank/DDBJ databases">
        <authorList>
            <person name="Kimball J.A."/>
            <person name="Haas M.W."/>
            <person name="Macchietto M."/>
            <person name="Kono T."/>
            <person name="Duquette J."/>
            <person name="Shao M."/>
        </authorList>
    </citation>
    <scope>NUCLEOTIDE SEQUENCE</scope>
    <source>
        <tissue evidence="2">Fresh leaf tissue</tissue>
    </source>
</reference>
<gene>
    <name evidence="2" type="ORF">GUJ93_ZPchr0010g8244</name>
</gene>
<dbReference type="EMBL" id="JAAALK010000082">
    <property type="protein sequence ID" value="KAG8085700.1"/>
    <property type="molecule type" value="Genomic_DNA"/>
</dbReference>
<feature type="compositionally biased region" description="Basic residues" evidence="1">
    <location>
        <begin position="55"/>
        <end position="65"/>
    </location>
</feature>